<sequence>MSKYNREEILQSGVEILTMKGFSGLGVQHVLKACGIPKGSFYNFFENKDTFVIEAIKLYNRKVKFILEQIDNDSTLNPIEKITKYYSIANDFFFNNGNLRTCPMMNIVSDGVENEAIIELIHSSMDMHKGFIAKWIDRATTLELISNQMDSVRLTHMIYDNYHGAVLRMKYENSELPLNNFISNVLPFYLK</sequence>
<dbReference type="InterPro" id="IPR009057">
    <property type="entry name" value="Homeodomain-like_sf"/>
</dbReference>
<dbReference type="OrthoDB" id="2824371at2"/>
<feature type="domain" description="HTH tetR-type" evidence="5">
    <location>
        <begin position="3"/>
        <end position="63"/>
    </location>
</feature>
<evidence type="ECO:0000259" key="5">
    <source>
        <dbReference type="PROSITE" id="PS50977"/>
    </source>
</evidence>
<dbReference type="InterPro" id="IPR001647">
    <property type="entry name" value="HTH_TetR"/>
</dbReference>
<dbReference type="SUPFAM" id="SSF46689">
    <property type="entry name" value="Homeodomain-like"/>
    <property type="match status" value="1"/>
</dbReference>
<feature type="DNA-binding region" description="H-T-H motif" evidence="4">
    <location>
        <begin position="26"/>
        <end position="45"/>
    </location>
</feature>
<proteinExistence type="predicted"/>
<evidence type="ECO:0000256" key="2">
    <source>
        <dbReference type="ARBA" id="ARBA00023125"/>
    </source>
</evidence>
<dbReference type="Gene3D" id="1.10.357.10">
    <property type="entry name" value="Tetracycline Repressor, domain 2"/>
    <property type="match status" value="1"/>
</dbReference>
<dbReference type="PROSITE" id="PS50977">
    <property type="entry name" value="HTH_TETR_2"/>
    <property type="match status" value="1"/>
</dbReference>
<gene>
    <name evidence="6" type="ORF">CCE28_05715</name>
</gene>
<keyword evidence="1" id="KW-0805">Transcription regulation</keyword>
<dbReference type="EMBL" id="NIBG01000003">
    <property type="protein sequence ID" value="PAB60392.1"/>
    <property type="molecule type" value="Genomic_DNA"/>
</dbReference>
<evidence type="ECO:0000256" key="3">
    <source>
        <dbReference type="ARBA" id="ARBA00023163"/>
    </source>
</evidence>
<comment type="caution">
    <text evidence="6">The sequence shown here is derived from an EMBL/GenBank/DDBJ whole genome shotgun (WGS) entry which is preliminary data.</text>
</comment>
<evidence type="ECO:0000256" key="4">
    <source>
        <dbReference type="PROSITE-ProRule" id="PRU00335"/>
    </source>
</evidence>
<dbReference type="PANTHER" id="PTHR47506">
    <property type="entry name" value="TRANSCRIPTIONAL REGULATORY PROTEIN"/>
    <property type="match status" value="1"/>
</dbReference>
<dbReference type="Proteomes" id="UP000216024">
    <property type="component" value="Unassembled WGS sequence"/>
</dbReference>
<dbReference type="GO" id="GO:0003677">
    <property type="term" value="F:DNA binding"/>
    <property type="evidence" value="ECO:0007669"/>
    <property type="project" value="UniProtKB-UniRule"/>
</dbReference>
<dbReference type="PRINTS" id="PR00455">
    <property type="entry name" value="HTHTETR"/>
</dbReference>
<keyword evidence="2 4" id="KW-0238">DNA-binding</keyword>
<accession>A0A267MLW4</accession>
<evidence type="ECO:0000313" key="6">
    <source>
        <dbReference type="EMBL" id="PAB60392.1"/>
    </source>
</evidence>
<evidence type="ECO:0000256" key="1">
    <source>
        <dbReference type="ARBA" id="ARBA00023015"/>
    </source>
</evidence>
<dbReference type="AlphaFoldDB" id="A0A267MLW4"/>
<dbReference type="SUPFAM" id="SSF48498">
    <property type="entry name" value="Tetracyclin repressor-like, C-terminal domain"/>
    <property type="match status" value="1"/>
</dbReference>
<dbReference type="RefSeq" id="WP_095131860.1">
    <property type="nucleotide sequence ID" value="NZ_NIBG01000003.1"/>
</dbReference>
<dbReference type="PANTHER" id="PTHR47506:SF1">
    <property type="entry name" value="HTH-TYPE TRANSCRIPTIONAL REGULATOR YJDC"/>
    <property type="match status" value="1"/>
</dbReference>
<keyword evidence="7" id="KW-1185">Reference proteome</keyword>
<dbReference type="InterPro" id="IPR036271">
    <property type="entry name" value="Tet_transcr_reg_TetR-rel_C_sf"/>
</dbReference>
<organism evidence="6 7">
    <name type="scientific">Anaeromicrobium sediminis</name>
    <dbReference type="NCBI Taxonomy" id="1478221"/>
    <lineage>
        <taxon>Bacteria</taxon>
        <taxon>Bacillati</taxon>
        <taxon>Bacillota</taxon>
        <taxon>Clostridia</taxon>
        <taxon>Peptostreptococcales</taxon>
        <taxon>Thermotaleaceae</taxon>
        <taxon>Anaeromicrobium</taxon>
    </lineage>
</organism>
<keyword evidence="3" id="KW-0804">Transcription</keyword>
<protein>
    <recommendedName>
        <fullName evidence="5">HTH tetR-type domain-containing protein</fullName>
    </recommendedName>
</protein>
<dbReference type="Pfam" id="PF00440">
    <property type="entry name" value="TetR_N"/>
    <property type="match status" value="1"/>
</dbReference>
<name>A0A267MLW4_9FIRM</name>
<evidence type="ECO:0000313" key="7">
    <source>
        <dbReference type="Proteomes" id="UP000216024"/>
    </source>
</evidence>
<reference evidence="6 7" key="1">
    <citation type="submission" date="2017-06" db="EMBL/GenBank/DDBJ databases">
        <title>Draft genome sequence of anaerobic fermentative bacterium Anaeromicrobium sediminis DY2726D isolated from West Pacific Ocean sediments.</title>
        <authorList>
            <person name="Zeng X."/>
        </authorList>
    </citation>
    <scope>NUCLEOTIDE SEQUENCE [LARGE SCALE GENOMIC DNA]</scope>
    <source>
        <strain evidence="6 7">DY2726D</strain>
    </source>
</reference>